<dbReference type="InterPro" id="IPR036322">
    <property type="entry name" value="WD40_repeat_dom_sf"/>
</dbReference>
<dbReference type="Gene3D" id="2.130.10.10">
    <property type="entry name" value="YVTN repeat-like/Quinoprotein amine dehydrogenase"/>
    <property type="match status" value="2"/>
</dbReference>
<dbReference type="EMBL" id="CP144089">
    <property type="protein sequence ID" value="WWD06266.1"/>
    <property type="molecule type" value="Genomic_DNA"/>
</dbReference>
<dbReference type="AlphaFoldDB" id="A0AAX4KIB2"/>
<dbReference type="SUPFAM" id="SSF81383">
    <property type="entry name" value="F-box domain"/>
    <property type="match status" value="1"/>
</dbReference>
<feature type="domain" description="F-box" evidence="5">
    <location>
        <begin position="66"/>
        <end position="112"/>
    </location>
</feature>
<dbReference type="InterPro" id="IPR001680">
    <property type="entry name" value="WD40_rpt"/>
</dbReference>
<evidence type="ECO:0000256" key="1">
    <source>
        <dbReference type="ARBA" id="ARBA00022574"/>
    </source>
</evidence>
<dbReference type="PROSITE" id="PS50181">
    <property type="entry name" value="FBOX"/>
    <property type="match status" value="1"/>
</dbReference>
<dbReference type="InterPro" id="IPR015943">
    <property type="entry name" value="WD40/YVTN_repeat-like_dom_sf"/>
</dbReference>
<dbReference type="InterPro" id="IPR036047">
    <property type="entry name" value="F-box-like_dom_sf"/>
</dbReference>
<feature type="repeat" description="WD" evidence="3">
    <location>
        <begin position="489"/>
        <end position="522"/>
    </location>
</feature>
<protein>
    <recommendedName>
        <fullName evidence="5">F-box domain-containing protein</fullName>
    </recommendedName>
</protein>
<dbReference type="SUPFAM" id="SSF50978">
    <property type="entry name" value="WD40 repeat-like"/>
    <property type="match status" value="1"/>
</dbReference>
<sequence>MYNLISKATSPSKPLQRHLNEREELFNNVLGLPLDVKRDLVNKLLWSLPRNEIIKLNEQLNGILQRDIIGSLPPELSILILSKLDLGDILNCGLVCKAWRCIVEEQALWALLCASSSPPIRPSQPTWSDIQTTRSILSQPKFSHSSDEDEEEEEYDDRFGYGYIEPSNGNGNRSNLDPLGLGMKSGLRKNVWERNSSTEHNGGLPIYLHPQLSMNNIPSLEKIGGKKDKDKDKGTFSPIQSHLPIPSTKPQANYKHLYIVHQIINRRLTTPRSIHQYNTFNPEKDKSGFVPKPLTIDMITSVKNGGLPGHSEAIYSISLINHEMKSDMNMNCIECHQPTPTSNNSFSLSPGPLIPGQKILTRTSTPTIIKGKEWLLTGSRDKTLRLWYIGMNGSALGPRVIKIFQGGHSGSVLTHCVVKVPMPIDIQATTSPTKGIEGINLNGSRSPRKNREKYKLMAVSGGSDGKICLWDIENQNQGASSSVNPEKMVQGHKDSVLCVRANEKYVVSCSKDKTIKLFDIHTLGEELVIGGSGSGLESDDQLHKGAVNAVGLTEDYIISASGDKTIRIWSIHTGQLLFVIEAHSRGIASIDFSSEPTSCEPLLEKGERWKGSLVTGASDASIKVFHLIEKDLDSIMDVNSDSTLSDADGDGIRKIEDSMDIDTTSSNDTSPEVQYPRRTPMNGKLVYLKEDHTMWSPCVCPPGLGVSRPNLGETDSHAFERCRRCGNRGHTELVRTVHIGERVVVSGSYDSKVKVWDRQSGQHLIDLSGSHTGRIFSVTSDKSKIISTGLDCRINVWNFAYDLDTSFVEP</sequence>
<dbReference type="Pfam" id="PF00400">
    <property type="entry name" value="WD40"/>
    <property type="match status" value="4"/>
</dbReference>
<dbReference type="Proteomes" id="UP001358614">
    <property type="component" value="Chromosome 1"/>
</dbReference>
<proteinExistence type="predicted"/>
<evidence type="ECO:0000256" key="4">
    <source>
        <dbReference type="SAM" id="MobiDB-lite"/>
    </source>
</evidence>
<gene>
    <name evidence="6" type="ORF">V865_004355</name>
</gene>
<evidence type="ECO:0000259" key="5">
    <source>
        <dbReference type="PROSITE" id="PS50181"/>
    </source>
</evidence>
<dbReference type="InterPro" id="IPR020472">
    <property type="entry name" value="WD40_PAC1"/>
</dbReference>
<dbReference type="GO" id="GO:1990234">
    <property type="term" value="C:transferase complex"/>
    <property type="evidence" value="ECO:0007669"/>
    <property type="project" value="UniProtKB-ARBA"/>
</dbReference>
<accession>A0AAX4KIB2</accession>
<dbReference type="InterPro" id="IPR001810">
    <property type="entry name" value="F-box_dom"/>
</dbReference>
<evidence type="ECO:0000256" key="3">
    <source>
        <dbReference type="PROSITE-ProRule" id="PRU00221"/>
    </source>
</evidence>
<keyword evidence="7" id="KW-1185">Reference proteome</keyword>
<organism evidence="6 7">
    <name type="scientific">Kwoniella europaea PYCC6329</name>
    <dbReference type="NCBI Taxonomy" id="1423913"/>
    <lineage>
        <taxon>Eukaryota</taxon>
        <taxon>Fungi</taxon>
        <taxon>Dikarya</taxon>
        <taxon>Basidiomycota</taxon>
        <taxon>Agaricomycotina</taxon>
        <taxon>Tremellomycetes</taxon>
        <taxon>Tremellales</taxon>
        <taxon>Cryptococcaceae</taxon>
        <taxon>Kwoniella</taxon>
    </lineage>
</organism>
<evidence type="ECO:0000256" key="2">
    <source>
        <dbReference type="ARBA" id="ARBA00022737"/>
    </source>
</evidence>
<keyword evidence="1 3" id="KW-0853">WD repeat</keyword>
<feature type="region of interest" description="Disordered" evidence="4">
    <location>
        <begin position="226"/>
        <end position="247"/>
    </location>
</feature>
<dbReference type="PANTHER" id="PTHR22847:SF637">
    <property type="entry name" value="WD REPEAT DOMAIN 5B"/>
    <property type="match status" value="1"/>
</dbReference>
<evidence type="ECO:0000313" key="6">
    <source>
        <dbReference type="EMBL" id="WWD06266.1"/>
    </source>
</evidence>
<dbReference type="PANTHER" id="PTHR22847">
    <property type="entry name" value="WD40 REPEAT PROTEIN"/>
    <property type="match status" value="1"/>
</dbReference>
<reference evidence="6 7" key="1">
    <citation type="submission" date="2024-01" db="EMBL/GenBank/DDBJ databases">
        <title>Comparative genomics of Cryptococcus and Kwoniella reveals pathogenesis evolution and contrasting modes of karyotype evolution via chromosome fusion or intercentromeric recombination.</title>
        <authorList>
            <person name="Coelho M.A."/>
            <person name="David-Palma M."/>
            <person name="Shea T."/>
            <person name="Bowers K."/>
            <person name="McGinley-Smith S."/>
            <person name="Mohammad A.W."/>
            <person name="Gnirke A."/>
            <person name="Yurkov A.M."/>
            <person name="Nowrousian M."/>
            <person name="Sun S."/>
            <person name="Cuomo C.A."/>
            <person name="Heitman J."/>
        </authorList>
    </citation>
    <scope>NUCLEOTIDE SEQUENCE [LARGE SCALE GENOMIC DNA]</scope>
    <source>
        <strain evidence="6 7">PYCC6329</strain>
    </source>
</reference>
<dbReference type="SMART" id="SM00256">
    <property type="entry name" value="FBOX"/>
    <property type="match status" value="1"/>
</dbReference>
<dbReference type="Pfam" id="PF12937">
    <property type="entry name" value="F-box-like"/>
    <property type="match status" value="1"/>
</dbReference>
<evidence type="ECO:0000313" key="7">
    <source>
        <dbReference type="Proteomes" id="UP001358614"/>
    </source>
</evidence>
<dbReference type="PRINTS" id="PR00320">
    <property type="entry name" value="GPROTEINBRPT"/>
</dbReference>
<keyword evidence="2" id="KW-0677">Repeat</keyword>
<feature type="repeat" description="WD" evidence="3">
    <location>
        <begin position="727"/>
        <end position="766"/>
    </location>
</feature>
<name>A0AAX4KIB2_9TREE</name>
<feature type="repeat" description="WD" evidence="3">
    <location>
        <begin position="540"/>
        <end position="579"/>
    </location>
</feature>
<dbReference type="RefSeq" id="XP_066084233.1">
    <property type="nucleotide sequence ID" value="XM_066228136.1"/>
</dbReference>
<dbReference type="PROSITE" id="PS50082">
    <property type="entry name" value="WD_REPEATS_2"/>
    <property type="match status" value="3"/>
</dbReference>
<dbReference type="PROSITE" id="PS50294">
    <property type="entry name" value="WD_REPEATS_REGION"/>
    <property type="match status" value="2"/>
</dbReference>
<dbReference type="SMART" id="SM00320">
    <property type="entry name" value="WD40"/>
    <property type="match status" value="7"/>
</dbReference>
<dbReference type="Gene3D" id="1.20.1280.50">
    <property type="match status" value="1"/>
</dbReference>
<dbReference type="GeneID" id="91103156"/>
<dbReference type="KEGG" id="ker:91103156"/>